<gene>
    <name evidence="2" type="ORF">Rcae01_04671</name>
</gene>
<evidence type="ECO:0000313" key="3">
    <source>
        <dbReference type="Proteomes" id="UP001416858"/>
    </source>
</evidence>
<dbReference type="Pfam" id="PF07596">
    <property type="entry name" value="SBP_bac_10"/>
    <property type="match status" value="1"/>
</dbReference>
<dbReference type="EMBL" id="BAABRO010000012">
    <property type="protein sequence ID" value="GAA5509173.1"/>
    <property type="molecule type" value="Genomic_DNA"/>
</dbReference>
<dbReference type="PANTHER" id="PTHR30093:SF2">
    <property type="entry name" value="TYPE II SECRETION SYSTEM PROTEIN H"/>
    <property type="match status" value="1"/>
</dbReference>
<comment type="caution">
    <text evidence="2">The sequence shown here is derived from an EMBL/GenBank/DDBJ whole genome shotgun (WGS) entry which is preliminary data.</text>
</comment>
<sequence>MNSPNRRTAFTLVELLVVIAIIGVLVGLLLPAVQAAREAARRMSCSNNFKQIGLGYHNYHSAFNSLPMQSGGTWLKNVTSNATNRSFISTLVMITPFVEQQALWQAISQGDVTYGAMGPPPWDTNFEPWVTELATLRCPSDPGKGLPARARSNYAVCQGDHMRLVNSGGRNHRGWYQSTDDDNAQITGNATTDDSTTAVRARQTNRGMFWARHFTKFSSVIDGLSNTIMAGEVCTGIGQREIQADNVYNVADALVKDASISVKTCLDQIDPQRPAFIRVGVAVGGDVTNTIGRGHMWADGRLQYTGFQTILPPNKPSCFRGTDASQGMSTAGSRHQGGAHVLMGDGAVKFITDSIEAGDLSLTPTPGGGSPYGLWGSLGTRGSNEVVGEF</sequence>
<dbReference type="InterPro" id="IPR045584">
    <property type="entry name" value="Pilin-like"/>
</dbReference>
<accession>A0ABP9VVK4</accession>
<dbReference type="InterPro" id="IPR012902">
    <property type="entry name" value="N_methyl_site"/>
</dbReference>
<evidence type="ECO:0000259" key="1">
    <source>
        <dbReference type="Pfam" id="PF07596"/>
    </source>
</evidence>
<keyword evidence="3" id="KW-1185">Reference proteome</keyword>
<dbReference type="RefSeq" id="WP_345686012.1">
    <property type="nucleotide sequence ID" value="NZ_BAABRO010000012.1"/>
</dbReference>
<protein>
    <recommendedName>
        <fullName evidence="1">DUF1559 domain-containing protein</fullName>
    </recommendedName>
</protein>
<evidence type="ECO:0000313" key="2">
    <source>
        <dbReference type="EMBL" id="GAA5509173.1"/>
    </source>
</evidence>
<feature type="domain" description="DUF1559" evidence="1">
    <location>
        <begin position="34"/>
        <end position="357"/>
    </location>
</feature>
<dbReference type="InterPro" id="IPR027558">
    <property type="entry name" value="Pre_pil_HX9DG_C"/>
</dbReference>
<reference evidence="2 3" key="1">
    <citation type="submission" date="2024-02" db="EMBL/GenBank/DDBJ databases">
        <title>Rhodopirellula caenicola NBRC 110016.</title>
        <authorList>
            <person name="Ichikawa N."/>
            <person name="Katano-Makiyama Y."/>
            <person name="Hidaka K."/>
        </authorList>
    </citation>
    <scope>NUCLEOTIDE SEQUENCE [LARGE SCALE GENOMIC DNA]</scope>
    <source>
        <strain evidence="2 3">NBRC 110016</strain>
    </source>
</reference>
<name>A0ABP9VVK4_9BACT</name>
<dbReference type="Pfam" id="PF07963">
    <property type="entry name" value="N_methyl"/>
    <property type="match status" value="1"/>
</dbReference>
<dbReference type="Proteomes" id="UP001416858">
    <property type="component" value="Unassembled WGS sequence"/>
</dbReference>
<dbReference type="SUPFAM" id="SSF54523">
    <property type="entry name" value="Pili subunits"/>
    <property type="match status" value="1"/>
</dbReference>
<proteinExistence type="predicted"/>
<dbReference type="InterPro" id="IPR011453">
    <property type="entry name" value="DUF1559"/>
</dbReference>
<organism evidence="2 3">
    <name type="scientific">Novipirellula caenicola</name>
    <dbReference type="NCBI Taxonomy" id="1536901"/>
    <lineage>
        <taxon>Bacteria</taxon>
        <taxon>Pseudomonadati</taxon>
        <taxon>Planctomycetota</taxon>
        <taxon>Planctomycetia</taxon>
        <taxon>Pirellulales</taxon>
        <taxon>Pirellulaceae</taxon>
        <taxon>Novipirellula</taxon>
    </lineage>
</organism>
<dbReference type="PANTHER" id="PTHR30093">
    <property type="entry name" value="GENERAL SECRETION PATHWAY PROTEIN G"/>
    <property type="match status" value="1"/>
</dbReference>
<dbReference type="Gene3D" id="3.30.700.10">
    <property type="entry name" value="Glycoprotein, Type 4 Pilin"/>
    <property type="match status" value="1"/>
</dbReference>
<dbReference type="NCBIfam" id="TIGR04294">
    <property type="entry name" value="pre_pil_HX9DG"/>
    <property type="match status" value="1"/>
</dbReference>
<dbReference type="NCBIfam" id="TIGR02532">
    <property type="entry name" value="IV_pilin_GFxxxE"/>
    <property type="match status" value="1"/>
</dbReference>